<evidence type="ECO:0000256" key="5">
    <source>
        <dbReference type="ARBA" id="ARBA00022448"/>
    </source>
</evidence>
<evidence type="ECO:0000256" key="2">
    <source>
        <dbReference type="ARBA" id="ARBA00004623"/>
    </source>
</evidence>
<dbReference type="Proteomes" id="UP001562425">
    <property type="component" value="Unassembled WGS sequence"/>
</dbReference>
<evidence type="ECO:0000256" key="4">
    <source>
        <dbReference type="ARBA" id="ARBA00018070"/>
    </source>
</evidence>
<evidence type="ECO:0000256" key="7">
    <source>
        <dbReference type="ARBA" id="ARBA00023006"/>
    </source>
</evidence>
<keyword evidence="5" id="KW-0813">Transport</keyword>
<keyword evidence="9" id="KW-0472">Membrane</keyword>
<evidence type="ECO:0000256" key="8">
    <source>
        <dbReference type="ARBA" id="ARBA00023055"/>
    </source>
</evidence>
<organism evidence="13 14">
    <name type="scientific">Culex pipiens pipiens</name>
    <name type="common">Northern house mosquito</name>
    <dbReference type="NCBI Taxonomy" id="38569"/>
    <lineage>
        <taxon>Eukaryota</taxon>
        <taxon>Metazoa</taxon>
        <taxon>Ecdysozoa</taxon>
        <taxon>Arthropoda</taxon>
        <taxon>Hexapoda</taxon>
        <taxon>Insecta</taxon>
        <taxon>Pterygota</taxon>
        <taxon>Neoptera</taxon>
        <taxon>Endopterygota</taxon>
        <taxon>Diptera</taxon>
        <taxon>Nematocera</taxon>
        <taxon>Culicoidea</taxon>
        <taxon>Culicidae</taxon>
        <taxon>Culicinae</taxon>
        <taxon>Culicini</taxon>
        <taxon>Culex</taxon>
        <taxon>Culex</taxon>
    </lineage>
</organism>
<keyword evidence="8" id="KW-0445">Lipid transport</keyword>
<evidence type="ECO:0000256" key="10">
    <source>
        <dbReference type="ARBA" id="ARBA00024479"/>
    </source>
</evidence>
<sequence length="176" mass="18620">MRDVDGLAIATFTRYLGFNPATELALNDLCEGQGWGIEVLSGHIGAVTVNIPYEAPLAKDSSIEVTNLSISVRPKARSTDGTSMFESMWSSMSSSMQLAQECLEREGGGAGAGSGGGGQETPTNAPATTIEGLEKFAQIIDNVLNRIKAKLVNTEIRLEYLPPDSDCGVALIVKVK</sequence>
<evidence type="ECO:0000256" key="3">
    <source>
        <dbReference type="ARBA" id="ARBA00009714"/>
    </source>
</evidence>
<evidence type="ECO:0000313" key="13">
    <source>
        <dbReference type="EMBL" id="KAL1375168.1"/>
    </source>
</evidence>
<feature type="non-terminal residue" evidence="13">
    <location>
        <position position="176"/>
    </location>
</feature>
<dbReference type="GO" id="GO:0006914">
    <property type="term" value="P:autophagy"/>
    <property type="evidence" value="ECO:0007669"/>
    <property type="project" value="UniProtKB-KW"/>
</dbReference>
<name>A0ABD1CFN6_CULPP</name>
<evidence type="ECO:0000313" key="14">
    <source>
        <dbReference type="Proteomes" id="UP001562425"/>
    </source>
</evidence>
<evidence type="ECO:0000256" key="6">
    <source>
        <dbReference type="ARBA" id="ARBA00022824"/>
    </source>
</evidence>
<feature type="compositionally biased region" description="Gly residues" evidence="12">
    <location>
        <begin position="108"/>
        <end position="119"/>
    </location>
</feature>
<evidence type="ECO:0000256" key="12">
    <source>
        <dbReference type="SAM" id="MobiDB-lite"/>
    </source>
</evidence>
<dbReference type="GO" id="GO:0005789">
    <property type="term" value="C:endoplasmic reticulum membrane"/>
    <property type="evidence" value="ECO:0007669"/>
    <property type="project" value="UniProtKB-SubCell"/>
</dbReference>
<dbReference type="EMBL" id="JBEHCU010012714">
    <property type="protein sequence ID" value="KAL1375168.1"/>
    <property type="molecule type" value="Genomic_DNA"/>
</dbReference>
<comment type="catalytic activity">
    <reaction evidence="11">
        <text>a 1,2-diacyl-sn-glycero-3-phosphoethanolamine(in) = a 1,2-diacyl-sn-glycero-3-phosphoethanolamine(out)</text>
        <dbReference type="Rhea" id="RHEA:38895"/>
        <dbReference type="ChEBI" id="CHEBI:64612"/>
    </reaction>
</comment>
<dbReference type="GO" id="GO:0006869">
    <property type="term" value="P:lipid transport"/>
    <property type="evidence" value="ECO:0007669"/>
    <property type="project" value="UniProtKB-KW"/>
</dbReference>
<keyword evidence="14" id="KW-1185">Reference proteome</keyword>
<proteinExistence type="inferred from homology"/>
<dbReference type="PANTHER" id="PTHR13190:SF1">
    <property type="entry name" value="AUTOPHAGY-RELATED 2, ISOFORM A"/>
    <property type="match status" value="1"/>
</dbReference>
<reference evidence="13 14" key="1">
    <citation type="submission" date="2024-05" db="EMBL/GenBank/DDBJ databases">
        <title>Culex pipiens pipiens assembly and annotation.</title>
        <authorList>
            <person name="Alout H."/>
            <person name="Durand T."/>
        </authorList>
    </citation>
    <scope>NUCLEOTIDE SEQUENCE [LARGE SCALE GENOMIC DNA]</scope>
    <source>
        <strain evidence="13">HA-2024</strain>
        <tissue evidence="13">Whole body</tissue>
    </source>
</reference>
<comment type="catalytic activity">
    <reaction evidence="10">
        <text>a 1,2-diacyl-sn-glycero-3-phospho-L-serine(in) = a 1,2-diacyl-sn-glycero-3-phospho-L-serine(out)</text>
        <dbReference type="Rhea" id="RHEA:38663"/>
        <dbReference type="ChEBI" id="CHEBI:57262"/>
    </reaction>
</comment>
<feature type="region of interest" description="Disordered" evidence="12">
    <location>
        <begin position="106"/>
        <end position="126"/>
    </location>
</feature>
<protein>
    <recommendedName>
        <fullName evidence="4">Autophagy-related protein 2</fullName>
    </recommendedName>
</protein>
<dbReference type="PANTHER" id="PTHR13190">
    <property type="entry name" value="AUTOPHAGY-RELATED 2, ISOFORM A"/>
    <property type="match status" value="1"/>
</dbReference>
<dbReference type="InterPro" id="IPR026849">
    <property type="entry name" value="ATG2"/>
</dbReference>
<comment type="subcellular location">
    <subcellularLocation>
        <location evidence="1">Endoplasmic reticulum membrane</location>
        <topology evidence="1">Peripheral membrane protein</topology>
    </subcellularLocation>
    <subcellularLocation>
        <location evidence="2">Preautophagosomal structure membrane</location>
        <topology evidence="2">Peripheral membrane protein</topology>
    </subcellularLocation>
</comment>
<evidence type="ECO:0000256" key="9">
    <source>
        <dbReference type="ARBA" id="ARBA00023136"/>
    </source>
</evidence>
<evidence type="ECO:0000256" key="1">
    <source>
        <dbReference type="ARBA" id="ARBA00004406"/>
    </source>
</evidence>
<dbReference type="GO" id="GO:0034045">
    <property type="term" value="C:phagophore assembly site membrane"/>
    <property type="evidence" value="ECO:0007669"/>
    <property type="project" value="UniProtKB-SubCell"/>
</dbReference>
<gene>
    <name evidence="13" type="ORF">pipiens_017651</name>
</gene>
<evidence type="ECO:0000256" key="11">
    <source>
        <dbReference type="ARBA" id="ARBA00024615"/>
    </source>
</evidence>
<comment type="similarity">
    <text evidence="3">Belongs to the ATG2 family.</text>
</comment>
<comment type="caution">
    <text evidence="13">The sequence shown here is derived from an EMBL/GenBank/DDBJ whole genome shotgun (WGS) entry which is preliminary data.</text>
</comment>
<accession>A0ABD1CFN6</accession>
<keyword evidence="6" id="KW-0256">Endoplasmic reticulum</keyword>
<dbReference type="AlphaFoldDB" id="A0ABD1CFN6"/>
<keyword evidence="7" id="KW-0072">Autophagy</keyword>